<name>A0ABR2TKC6_9ROSI</name>
<reference evidence="2 3" key="1">
    <citation type="journal article" date="2024" name="G3 (Bethesda)">
        <title>Genome assembly of Hibiscus sabdariffa L. provides insights into metabolisms of medicinal natural products.</title>
        <authorList>
            <person name="Kim T."/>
        </authorList>
    </citation>
    <scope>NUCLEOTIDE SEQUENCE [LARGE SCALE GENOMIC DNA]</scope>
    <source>
        <strain evidence="2">TK-2024</strain>
        <tissue evidence="2">Old leaves</tissue>
    </source>
</reference>
<keyword evidence="3" id="KW-1185">Reference proteome</keyword>
<dbReference type="Pfam" id="PF13966">
    <property type="entry name" value="zf-RVT"/>
    <property type="match status" value="1"/>
</dbReference>
<dbReference type="PANTHER" id="PTHR47723">
    <property type="entry name" value="OS05G0353850 PROTEIN"/>
    <property type="match status" value="1"/>
</dbReference>
<accession>A0ABR2TKC6</accession>
<feature type="domain" description="Reverse transcriptase zinc-binding" evidence="1">
    <location>
        <begin position="9"/>
        <end position="95"/>
    </location>
</feature>
<proteinExistence type="predicted"/>
<comment type="caution">
    <text evidence="2">The sequence shown here is derived from an EMBL/GenBank/DDBJ whole genome shotgun (WGS) entry which is preliminary data.</text>
</comment>
<organism evidence="2 3">
    <name type="scientific">Hibiscus sabdariffa</name>
    <name type="common">roselle</name>
    <dbReference type="NCBI Taxonomy" id="183260"/>
    <lineage>
        <taxon>Eukaryota</taxon>
        <taxon>Viridiplantae</taxon>
        <taxon>Streptophyta</taxon>
        <taxon>Embryophyta</taxon>
        <taxon>Tracheophyta</taxon>
        <taxon>Spermatophyta</taxon>
        <taxon>Magnoliopsida</taxon>
        <taxon>eudicotyledons</taxon>
        <taxon>Gunneridae</taxon>
        <taxon>Pentapetalae</taxon>
        <taxon>rosids</taxon>
        <taxon>malvids</taxon>
        <taxon>Malvales</taxon>
        <taxon>Malvaceae</taxon>
        <taxon>Malvoideae</taxon>
        <taxon>Hibiscus</taxon>
    </lineage>
</organism>
<evidence type="ECO:0000313" key="3">
    <source>
        <dbReference type="Proteomes" id="UP001396334"/>
    </source>
</evidence>
<evidence type="ECO:0000313" key="2">
    <source>
        <dbReference type="EMBL" id="KAK9037917.1"/>
    </source>
</evidence>
<gene>
    <name evidence="2" type="ORF">V6N11_022816</name>
</gene>
<dbReference type="Proteomes" id="UP001396334">
    <property type="component" value="Unassembled WGS sequence"/>
</dbReference>
<sequence length="321" mass="36379">MFGGKSGAFSVKSAYIQLAQDDWDIKDAKWKMLWGLHVPERIKYFLWLSLHGRILTNENRCIRHLCEDPVCSICASSDESILHVLRDCQSTATLWSSIISRQQLREFFHLEIADWILYNLNSRCLLEGSNIPWNIFFAVLVWQIWKRRNSIVFSDVDIPNMVLLSHCRSWSHHIISTIPMPLHGPRSTLHENIQWQPASSDFCTLNVDGAVALPSSLGTAGGLIRNNAVQLQSDCAEAVALLSSPLLEFHDLSLARAIACLLQRSWVVDFVQIRREANFVADSLAKLTTNSDGSVRIFCDPPPLCIFALDRDLYSPPYVRS</sequence>
<dbReference type="EMBL" id="JBBPBN010000005">
    <property type="protein sequence ID" value="KAK9037917.1"/>
    <property type="molecule type" value="Genomic_DNA"/>
</dbReference>
<protein>
    <recommendedName>
        <fullName evidence="1">Reverse transcriptase zinc-binding domain-containing protein</fullName>
    </recommendedName>
</protein>
<dbReference type="InterPro" id="IPR026960">
    <property type="entry name" value="RVT-Znf"/>
</dbReference>
<dbReference type="PANTHER" id="PTHR47723:SF19">
    <property type="entry name" value="POLYNUCLEOTIDYL TRANSFERASE, RIBONUCLEASE H-LIKE SUPERFAMILY PROTEIN"/>
    <property type="match status" value="1"/>
</dbReference>
<dbReference type="InterPro" id="IPR053151">
    <property type="entry name" value="RNase_H-like"/>
</dbReference>
<evidence type="ECO:0000259" key="1">
    <source>
        <dbReference type="Pfam" id="PF13966"/>
    </source>
</evidence>